<accession>A0ACC2WQD1</accession>
<sequence>MCRSKKNDSNYNEDLEKVVSNVNDLKTNLGSLASSFFAEDGPFTEWQDRAKSLSSGVMDEAWKLVNEVKGEVQSLLDDDAFFPKPYQTRLGKQETIDRVSNNDSRWGTWGGWQSRWRGQTPFGFYSYQAPSSRSYHECLQKNGETVWDSEGYWRCLFPNAEVPNLILAKKDSNQILTKEDFNNAAAHANVQDGVYDLGAKGTYFKQFTDYLNWKEAMYENVRREKENRWNKLKDLNHLWHELWHEKHHKRDFSHKLLHERWHEKHDLPQESPEQVEKSEPQDLGIVSYSVLNVFNSSNEGNFLSETRTERFKDGSTRTTTTTKRKPVDSLDWITVEDKTDFNGNDMNSLAAQNDNQSRNGWFWRK</sequence>
<name>A0ACC2WQD1_9TREE</name>
<dbReference type="EMBL" id="JASBWR010000002">
    <property type="protein sequence ID" value="KAJ9113369.1"/>
    <property type="molecule type" value="Genomic_DNA"/>
</dbReference>
<protein>
    <submittedName>
        <fullName evidence="1">Uncharacterized protein</fullName>
    </submittedName>
</protein>
<evidence type="ECO:0000313" key="1">
    <source>
        <dbReference type="EMBL" id="KAJ9113369.1"/>
    </source>
</evidence>
<dbReference type="Proteomes" id="UP001241377">
    <property type="component" value="Unassembled WGS sequence"/>
</dbReference>
<reference evidence="1" key="1">
    <citation type="submission" date="2023-04" db="EMBL/GenBank/DDBJ databases">
        <title>Draft Genome sequencing of Naganishia species isolated from polar environments using Oxford Nanopore Technology.</title>
        <authorList>
            <person name="Leo P."/>
            <person name="Venkateswaran K."/>
        </authorList>
    </citation>
    <scope>NUCLEOTIDE SEQUENCE</scope>
    <source>
        <strain evidence="1">MNA-CCFEE 5261</strain>
    </source>
</reference>
<gene>
    <name evidence="1" type="ORF">QFC19_000288</name>
</gene>
<evidence type="ECO:0000313" key="2">
    <source>
        <dbReference type="Proteomes" id="UP001241377"/>
    </source>
</evidence>
<proteinExistence type="predicted"/>
<keyword evidence="2" id="KW-1185">Reference proteome</keyword>
<organism evidence="1 2">
    <name type="scientific">Naganishia cerealis</name>
    <dbReference type="NCBI Taxonomy" id="610337"/>
    <lineage>
        <taxon>Eukaryota</taxon>
        <taxon>Fungi</taxon>
        <taxon>Dikarya</taxon>
        <taxon>Basidiomycota</taxon>
        <taxon>Agaricomycotina</taxon>
        <taxon>Tremellomycetes</taxon>
        <taxon>Filobasidiales</taxon>
        <taxon>Filobasidiaceae</taxon>
        <taxon>Naganishia</taxon>
    </lineage>
</organism>
<comment type="caution">
    <text evidence="1">The sequence shown here is derived from an EMBL/GenBank/DDBJ whole genome shotgun (WGS) entry which is preliminary data.</text>
</comment>